<sequence>MTVNQDEQLHQLWKEKRECTVITVNGVPLKGRIEAFDKFVVLVRARSGKQSMLYKHALSTIIPE</sequence>
<name>A0ACC7NWF9_9BACL</name>
<dbReference type="Proteomes" id="UP001631969">
    <property type="component" value="Unassembled WGS sequence"/>
</dbReference>
<gene>
    <name evidence="1" type="primary">hfq</name>
    <name evidence="1" type="ORF">ACI1P1_08840</name>
</gene>
<evidence type="ECO:0000313" key="1">
    <source>
        <dbReference type="EMBL" id="MFM9328390.1"/>
    </source>
</evidence>
<comment type="caution">
    <text evidence="1">The sequence shown here is derived from an EMBL/GenBank/DDBJ whole genome shotgun (WGS) entry which is preliminary data.</text>
</comment>
<proteinExistence type="predicted"/>
<keyword evidence="2" id="KW-1185">Reference proteome</keyword>
<accession>A0ACC7NWF9</accession>
<dbReference type="EMBL" id="JBJURJ010000005">
    <property type="protein sequence ID" value="MFM9328390.1"/>
    <property type="molecule type" value="Genomic_DNA"/>
</dbReference>
<protein>
    <submittedName>
        <fullName evidence="1">RNA chaperone Hfq</fullName>
    </submittedName>
</protein>
<reference evidence="1" key="1">
    <citation type="submission" date="2024-12" db="EMBL/GenBank/DDBJ databases">
        <authorList>
            <person name="Wu N."/>
        </authorList>
    </citation>
    <scope>NUCLEOTIDE SEQUENCE</scope>
    <source>
        <strain evidence="1">P15</strain>
    </source>
</reference>
<evidence type="ECO:0000313" key="2">
    <source>
        <dbReference type="Proteomes" id="UP001631969"/>
    </source>
</evidence>
<organism evidence="1 2">
    <name type="scientific">Paenibacillus mesotrionivorans</name>
    <dbReference type="NCBI Taxonomy" id="3160968"/>
    <lineage>
        <taxon>Bacteria</taxon>
        <taxon>Bacillati</taxon>
        <taxon>Bacillota</taxon>
        <taxon>Bacilli</taxon>
        <taxon>Bacillales</taxon>
        <taxon>Paenibacillaceae</taxon>
        <taxon>Paenibacillus</taxon>
    </lineage>
</organism>